<evidence type="ECO:0000313" key="5">
    <source>
        <dbReference type="EMBL" id="MDT1975145.1"/>
    </source>
</evidence>
<feature type="transmembrane region" description="Helical" evidence="3">
    <location>
        <begin position="799"/>
        <end position="819"/>
    </location>
</feature>
<evidence type="ECO:0000256" key="3">
    <source>
        <dbReference type="SAM" id="Phobius"/>
    </source>
</evidence>
<name>A0AAW8RDZ0_CARDV</name>
<feature type="transmembrane region" description="Helical" evidence="3">
    <location>
        <begin position="721"/>
        <end position="744"/>
    </location>
</feature>
<proteinExistence type="predicted"/>
<dbReference type="Proteomes" id="UP001249945">
    <property type="component" value="Unassembled WGS sequence"/>
</dbReference>
<keyword evidence="3" id="KW-0812">Transmembrane</keyword>
<dbReference type="PANTHER" id="PTHR37813">
    <property type="entry name" value="FELS-2 PROPHAGE PROTEIN"/>
    <property type="match status" value="1"/>
</dbReference>
<keyword evidence="1" id="KW-1188">Viral release from host cell</keyword>
<evidence type="ECO:0000313" key="6">
    <source>
        <dbReference type="Proteomes" id="UP001249945"/>
    </source>
</evidence>
<organism evidence="5 6">
    <name type="scientific">Carnobacterium divergens</name>
    <name type="common">Lactobacillus divergens</name>
    <dbReference type="NCBI Taxonomy" id="2748"/>
    <lineage>
        <taxon>Bacteria</taxon>
        <taxon>Bacillati</taxon>
        <taxon>Bacillota</taxon>
        <taxon>Bacilli</taxon>
        <taxon>Lactobacillales</taxon>
        <taxon>Carnobacteriaceae</taxon>
        <taxon>Carnobacterium</taxon>
    </lineage>
</organism>
<dbReference type="PANTHER" id="PTHR37813:SF1">
    <property type="entry name" value="FELS-2 PROPHAGE PROTEIN"/>
    <property type="match status" value="1"/>
</dbReference>
<dbReference type="RefSeq" id="WP_311780887.1">
    <property type="nucleotide sequence ID" value="NZ_JALRMR010000017.1"/>
</dbReference>
<dbReference type="EMBL" id="JALRMR010000017">
    <property type="protein sequence ID" value="MDT1975145.1"/>
    <property type="molecule type" value="Genomic_DNA"/>
</dbReference>
<dbReference type="InterPro" id="IPR010090">
    <property type="entry name" value="Phage_tape_meas"/>
</dbReference>
<feature type="domain" description="Phage tail tape measure protein" evidence="4">
    <location>
        <begin position="308"/>
        <end position="497"/>
    </location>
</feature>
<dbReference type="Pfam" id="PF10145">
    <property type="entry name" value="PhageMin_Tail"/>
    <property type="match status" value="1"/>
</dbReference>
<gene>
    <name evidence="5" type="ORF">MX635_12125</name>
</gene>
<dbReference type="AlphaFoldDB" id="A0AAW8RDZ0"/>
<comment type="caution">
    <text evidence="5">The sequence shown here is derived from an EMBL/GenBank/DDBJ whole genome shotgun (WGS) entry which is preliminary data.</text>
</comment>
<protein>
    <submittedName>
        <fullName evidence="5">Phage tail tape measure protein</fullName>
    </submittedName>
</protein>
<sequence>MAETYEGLYVKFGADTVEFDNSVKGINKATSLLKKDINTLNKNIKLDPSSVENYNKKLENFQEQLELGAKKVSELRKEQEALGSDKIGTAEWQKLESEIAKTESQMNIVKNSIERTKDTIASITPASIKNLNGEIENVNSRLAQLDRELALDDSNVAAAAEKMELLAKKADLADQKVSELKAEQSKLGNDDLGTKKWNNLEKDIQEAELQAKEFKSEISKVNNEKLNNLIQNVDGVKDKISEVGDTLTDKVTKPILAVGTAGTVMANEIGSSQSLIQASMGMSEKSAASLNEIVKNIYGKGFTDSVDTAREALTTVLQNIPSLADESDEALESITSEMLALSKATDSDFNESIRGVNSLMTAFGMTAEEAMDYLAKGTQQGLNKTDELGDNLAEYAPLFEQNGYSAQEMFQILQDGLDGGAYNLDKVNDLVKEFGIRVSDGTIKGAVDEMDQQWKDIYNTWEKAGGTNKELFSEMSKGLSKIEDPQEKQNALTQIWGSLGEDAGYQVVQAMAGATDEANKTNGAFSNVNGTAKELAGNVEKSQKWQSAFNRLKIAAAEFGEALAPVVDKLADFVTDMAGKFEGMSDKSKTSIGILVVALGTIGPALKLVTGPLSLVSKSLTLFTEGGLLASVGGAFSGLGGTIAALAWPITLIVGAIVAIGLALKQLWDNNEEFRNNITGAWDSIKESLSINTESIKGAFEGIGTKLKEVWDTYLKPIWDLIVEIIGVIAVVIAQTVAIIAGTLNGLTQIISGFLSGNDEQVRSGMETIKKTWSVAWNAIKDYVSNIDWLGLGMNVLKAVGNGFVALTSFVFTIWGNIWKTTEQLIKNIDWAGVGMWMIKSIMGAVDFLSGGLASTVWNAIKGAWDKAKSIDWGDVGKSIIDGIVNSLNGLGDAIGRKVSGAISDAKAAVGNVWNSITGGGKSFSLNTNYGAFAMPNGYAMAGSPINNSTSLTVNVTANGGNEKSIADAVERTIVRNMALRRR</sequence>
<keyword evidence="3" id="KW-1133">Transmembrane helix</keyword>
<keyword evidence="3" id="KW-0472">Membrane</keyword>
<feature type="transmembrane region" description="Helical" evidence="3">
    <location>
        <begin position="646"/>
        <end position="664"/>
    </location>
</feature>
<keyword evidence="2" id="KW-0175">Coiled coil</keyword>
<accession>A0AAW8RDZ0</accession>
<evidence type="ECO:0000256" key="1">
    <source>
        <dbReference type="ARBA" id="ARBA00022612"/>
    </source>
</evidence>
<feature type="coiled-coil region" evidence="2">
    <location>
        <begin position="51"/>
        <end position="224"/>
    </location>
</feature>
<evidence type="ECO:0000259" key="4">
    <source>
        <dbReference type="Pfam" id="PF10145"/>
    </source>
</evidence>
<reference evidence="5" key="1">
    <citation type="submission" date="2022-04" db="EMBL/GenBank/DDBJ databases">
        <title>Draft genome sequences of lactic acid bacteria (LAB) strains involved in meat spoilage.</title>
        <authorList>
            <person name="Palevich N."/>
        </authorList>
    </citation>
    <scope>NUCLEOTIDE SEQUENCE</scope>
    <source>
        <strain evidence="5">9-14</strain>
    </source>
</reference>
<evidence type="ECO:0000256" key="2">
    <source>
        <dbReference type="SAM" id="Coils"/>
    </source>
</evidence>